<dbReference type="InterPro" id="IPR008927">
    <property type="entry name" value="6-PGluconate_DH-like_C_sf"/>
</dbReference>
<dbReference type="NCBIfam" id="TIGR00745">
    <property type="entry name" value="apbA_panE"/>
    <property type="match status" value="1"/>
</dbReference>
<evidence type="ECO:0000256" key="1">
    <source>
        <dbReference type="ARBA" id="ARBA00007870"/>
    </source>
</evidence>
<protein>
    <recommendedName>
        <fullName evidence="4">2-dehydropantoate 2-reductase</fullName>
        <ecNumber evidence="4">1.1.1.169</ecNumber>
    </recommendedName>
    <alternativeName>
        <fullName evidence="4">Ketopantoate reductase</fullName>
    </alternativeName>
</protein>
<dbReference type="InterPro" id="IPR003710">
    <property type="entry name" value="ApbA"/>
</dbReference>
<dbReference type="GO" id="GO:0015940">
    <property type="term" value="P:pantothenate biosynthetic process"/>
    <property type="evidence" value="ECO:0007669"/>
    <property type="project" value="UniProtKB-UniPathway"/>
</dbReference>
<gene>
    <name evidence="7" type="ORF">L829_4231</name>
</gene>
<evidence type="ECO:0000313" key="8">
    <source>
        <dbReference type="Proteomes" id="UP000019854"/>
    </source>
</evidence>
<keyword evidence="2 4" id="KW-0521">NADP</keyword>
<dbReference type="EMBL" id="JAOX01000001">
    <property type="protein sequence ID" value="ETZ90645.1"/>
    <property type="molecule type" value="Genomic_DNA"/>
</dbReference>
<dbReference type="PANTHER" id="PTHR21708">
    <property type="entry name" value="PROBABLE 2-DEHYDROPANTOATE 2-REDUCTASE"/>
    <property type="match status" value="1"/>
</dbReference>
<proteinExistence type="inferred from homology"/>
<dbReference type="UniPathway" id="UPA00028">
    <property type="reaction ID" value="UER00004"/>
</dbReference>
<accession>A0A829PTZ1</accession>
<reference evidence="7 8" key="1">
    <citation type="submission" date="2014-01" db="EMBL/GenBank/DDBJ databases">
        <authorList>
            <person name="Zelazny A."/>
            <person name="Olivier K."/>
            <person name="Sampaio E.P."/>
            <person name="Holland S.M."/>
            <person name="Tallon L.J."/>
            <person name="Sadzewicz L.K."/>
            <person name="Sengamalay N."/>
            <person name="Fraser C.M."/>
            <person name="Hine E."/>
            <person name="Shefchek K.A."/>
            <person name="Das S.P."/>
            <person name="Shallom S.J."/>
            <person name="Agrawal S."/>
            <person name="Tettelin H."/>
        </authorList>
    </citation>
    <scope>NUCLEOTIDE SEQUENCE [LARGE SCALE GENOMIC DNA]</scope>
    <source>
        <strain evidence="7 8">MAB_030201_1075</strain>
    </source>
</reference>
<comment type="function">
    <text evidence="4">Catalyzes the NADPH-dependent reduction of ketopantoate into pantoic acid.</text>
</comment>
<dbReference type="InterPro" id="IPR013332">
    <property type="entry name" value="KPR_N"/>
</dbReference>
<dbReference type="GO" id="GO:0005737">
    <property type="term" value="C:cytoplasm"/>
    <property type="evidence" value="ECO:0007669"/>
    <property type="project" value="TreeGrafter"/>
</dbReference>
<comment type="caution">
    <text evidence="7">The sequence shown here is derived from an EMBL/GenBank/DDBJ whole genome shotgun (WGS) entry which is preliminary data.</text>
</comment>
<feature type="domain" description="Ketopantoate reductase N-terminal" evidence="5">
    <location>
        <begin position="18"/>
        <end position="163"/>
    </location>
</feature>
<evidence type="ECO:0000313" key="7">
    <source>
        <dbReference type="EMBL" id="ETZ90645.1"/>
    </source>
</evidence>
<keyword evidence="4" id="KW-0566">Pantothenate biosynthesis</keyword>
<comment type="similarity">
    <text evidence="1 4">Belongs to the ketopantoate reductase family.</text>
</comment>
<feature type="domain" description="Ketopantoate reductase C-terminal" evidence="6">
    <location>
        <begin position="190"/>
        <end position="308"/>
    </location>
</feature>
<dbReference type="PANTHER" id="PTHR21708:SF26">
    <property type="entry name" value="2-DEHYDROPANTOATE 2-REDUCTASE"/>
    <property type="match status" value="1"/>
</dbReference>
<organism evidence="7 8">
    <name type="scientific">Mycobacteroides abscessus MAB_030201_1075</name>
    <dbReference type="NCBI Taxonomy" id="1335410"/>
    <lineage>
        <taxon>Bacteria</taxon>
        <taxon>Bacillati</taxon>
        <taxon>Actinomycetota</taxon>
        <taxon>Actinomycetes</taxon>
        <taxon>Mycobacteriales</taxon>
        <taxon>Mycobacteriaceae</taxon>
        <taxon>Mycobacteroides</taxon>
        <taxon>Mycobacteroides abscessus</taxon>
    </lineage>
</organism>
<evidence type="ECO:0000256" key="3">
    <source>
        <dbReference type="ARBA" id="ARBA00023002"/>
    </source>
</evidence>
<dbReference type="Proteomes" id="UP000019854">
    <property type="component" value="Unassembled WGS sequence"/>
</dbReference>
<dbReference type="SUPFAM" id="SSF48179">
    <property type="entry name" value="6-phosphogluconate dehydrogenase C-terminal domain-like"/>
    <property type="match status" value="1"/>
</dbReference>
<evidence type="ECO:0000259" key="5">
    <source>
        <dbReference type="Pfam" id="PF02558"/>
    </source>
</evidence>
<dbReference type="Gene3D" id="1.10.1040.10">
    <property type="entry name" value="N-(1-d-carboxylethyl)-l-norvaline Dehydrogenase, domain 2"/>
    <property type="match status" value="1"/>
</dbReference>
<dbReference type="InterPro" id="IPR013752">
    <property type="entry name" value="KPA_reductase"/>
</dbReference>
<comment type="catalytic activity">
    <reaction evidence="4">
        <text>(R)-pantoate + NADP(+) = 2-dehydropantoate + NADPH + H(+)</text>
        <dbReference type="Rhea" id="RHEA:16233"/>
        <dbReference type="ChEBI" id="CHEBI:11561"/>
        <dbReference type="ChEBI" id="CHEBI:15378"/>
        <dbReference type="ChEBI" id="CHEBI:15980"/>
        <dbReference type="ChEBI" id="CHEBI:57783"/>
        <dbReference type="ChEBI" id="CHEBI:58349"/>
        <dbReference type="EC" id="1.1.1.169"/>
    </reaction>
</comment>
<evidence type="ECO:0000259" key="6">
    <source>
        <dbReference type="Pfam" id="PF08546"/>
    </source>
</evidence>
<dbReference type="Gene3D" id="3.40.50.720">
    <property type="entry name" value="NAD(P)-binding Rossmann-like Domain"/>
    <property type="match status" value="1"/>
</dbReference>
<comment type="pathway">
    <text evidence="4">Cofactor biosynthesis; (R)-pantothenate biosynthesis; (R)-pantoate from 3-methyl-2-oxobutanoate: step 2/2.</text>
</comment>
<dbReference type="AlphaFoldDB" id="A0A829PTZ1"/>
<evidence type="ECO:0000256" key="2">
    <source>
        <dbReference type="ARBA" id="ARBA00022857"/>
    </source>
</evidence>
<dbReference type="InterPro" id="IPR051402">
    <property type="entry name" value="KPR-Related"/>
</dbReference>
<dbReference type="InterPro" id="IPR013328">
    <property type="entry name" value="6PGD_dom2"/>
</dbReference>
<dbReference type="Pfam" id="PF08546">
    <property type="entry name" value="ApbA_C"/>
    <property type="match status" value="1"/>
</dbReference>
<dbReference type="InterPro" id="IPR036291">
    <property type="entry name" value="NAD(P)-bd_dom_sf"/>
</dbReference>
<name>A0A829PTZ1_9MYCO</name>
<evidence type="ECO:0000256" key="4">
    <source>
        <dbReference type="RuleBase" id="RU362068"/>
    </source>
</evidence>
<dbReference type="EC" id="1.1.1.169" evidence="4"/>
<dbReference type="GO" id="GO:0008677">
    <property type="term" value="F:2-dehydropantoate 2-reductase activity"/>
    <property type="evidence" value="ECO:0007669"/>
    <property type="project" value="UniProtKB-EC"/>
</dbReference>
<dbReference type="SUPFAM" id="SSF51735">
    <property type="entry name" value="NAD(P)-binding Rossmann-fold domains"/>
    <property type="match status" value="1"/>
</dbReference>
<dbReference type="Pfam" id="PF02558">
    <property type="entry name" value="ApbA"/>
    <property type="match status" value="1"/>
</dbReference>
<keyword evidence="3 4" id="KW-0560">Oxidoreductase</keyword>
<sequence length="325" mass="34009">MGARTRRSRRESAGIRRGGVGLYFSAVLAQAGHHVTIVGRPATVTAAGQSDLQLTTSSGVLAVSGIHVVADIAEARTDPTADLIIVAVKAWQVSAAATAIAPLVGAHTVVLPLQNGIEAADDLANVIGPQHVLGCSCVVIAKRTKPWAVTCLGAHAHLEIGPISDSFAGELTSLVAALRQAHISVTLSSDIRATVWRKFMLISSYGGVGVLSRQPVGVTSTTPETAALIRDAMFEVLAVGQAHGVALSHQDVDSMMAVFHAFDPLTTSSMHRDLLEGRPSELEHQSGAVLRYGRAVGVTTPIHWCIYASQLPAEIAARKPTEHAS</sequence>